<evidence type="ECO:0000256" key="12">
    <source>
        <dbReference type="ARBA" id="ARBA00023180"/>
    </source>
</evidence>
<name>A0A803KU76_CHEQI</name>
<dbReference type="InterPro" id="IPR002659">
    <property type="entry name" value="Glyco_trans_31"/>
</dbReference>
<reference evidence="15" key="1">
    <citation type="journal article" date="2017" name="Nature">
        <title>The genome of Chenopodium quinoa.</title>
        <authorList>
            <person name="Jarvis D.E."/>
            <person name="Ho Y.S."/>
            <person name="Lightfoot D.J."/>
            <person name="Schmoeckel S.M."/>
            <person name="Li B."/>
            <person name="Borm T.J.A."/>
            <person name="Ohyanagi H."/>
            <person name="Mineta K."/>
            <person name="Michell C.T."/>
            <person name="Saber N."/>
            <person name="Kharbatia N.M."/>
            <person name="Rupper R.R."/>
            <person name="Sharp A.R."/>
            <person name="Dally N."/>
            <person name="Boughton B.A."/>
            <person name="Woo Y.H."/>
            <person name="Gao G."/>
            <person name="Schijlen E.G.W.M."/>
            <person name="Guo X."/>
            <person name="Momin A.A."/>
            <person name="Negrao S."/>
            <person name="Al-Babili S."/>
            <person name="Gehring C."/>
            <person name="Roessner U."/>
            <person name="Jung C."/>
            <person name="Murphy K."/>
            <person name="Arold S.T."/>
            <person name="Gojobori T."/>
            <person name="van der Linden C.G."/>
            <person name="van Loo E.N."/>
            <person name="Jellen E.N."/>
            <person name="Maughan P.J."/>
            <person name="Tester M."/>
        </authorList>
    </citation>
    <scope>NUCLEOTIDE SEQUENCE [LARGE SCALE GENOMIC DNA]</scope>
    <source>
        <strain evidence="15">cv. PI 614886</strain>
    </source>
</reference>
<dbReference type="GO" id="GO:0048354">
    <property type="term" value="P:mucilage biosynthetic process involved in seed coat development"/>
    <property type="evidence" value="ECO:0007669"/>
    <property type="project" value="EnsemblPlants"/>
</dbReference>
<evidence type="ECO:0000256" key="7">
    <source>
        <dbReference type="ARBA" id="ARBA00022692"/>
    </source>
</evidence>
<comment type="pathway">
    <text evidence="3">Protein modification; protein glycosylation.</text>
</comment>
<dbReference type="RefSeq" id="XP_021752010.1">
    <property type="nucleotide sequence ID" value="XM_021896318.1"/>
</dbReference>
<dbReference type="GO" id="GO:0180062">
    <property type="term" value="P:protein O-linked glycosylation via galactose"/>
    <property type="evidence" value="ECO:0007669"/>
    <property type="project" value="EnsemblPlants"/>
</dbReference>
<dbReference type="RefSeq" id="XP_021752011.1">
    <property type="nucleotide sequence ID" value="XM_021896319.1"/>
</dbReference>
<keyword evidence="6" id="KW-0808">Transferase</keyword>
<feature type="domain" description="Galectin" evidence="14">
    <location>
        <begin position="174"/>
        <end position="368"/>
    </location>
</feature>
<evidence type="ECO:0000256" key="11">
    <source>
        <dbReference type="ARBA" id="ARBA00023136"/>
    </source>
</evidence>
<keyword evidence="10" id="KW-0333">Golgi apparatus</keyword>
<keyword evidence="16" id="KW-1185">Reference proteome</keyword>
<dbReference type="Gramene" id="AUR62002584-RA">
    <property type="protein sequence ID" value="AUR62002584-RA:cds"/>
    <property type="gene ID" value="AUR62002584"/>
</dbReference>
<dbReference type="KEGG" id="cqi:110717581"/>
<dbReference type="GO" id="GO:0010405">
    <property type="term" value="P:arabinogalactan protein metabolic process"/>
    <property type="evidence" value="ECO:0007669"/>
    <property type="project" value="EnsemblPlants"/>
</dbReference>
<dbReference type="GO" id="GO:0000139">
    <property type="term" value="C:Golgi membrane"/>
    <property type="evidence" value="ECO:0007669"/>
    <property type="project" value="UniProtKB-SubCell"/>
</dbReference>
<keyword evidence="13" id="KW-0464">Manganese</keyword>
<protein>
    <recommendedName>
        <fullName evidence="14">Galectin domain-containing protein</fullName>
    </recommendedName>
</protein>
<dbReference type="SMART" id="SM00908">
    <property type="entry name" value="Gal-bind_lectin"/>
    <property type="match status" value="1"/>
</dbReference>
<reference evidence="15" key="2">
    <citation type="submission" date="2021-03" db="UniProtKB">
        <authorList>
            <consortium name="EnsemblPlants"/>
        </authorList>
    </citation>
    <scope>IDENTIFICATION</scope>
</reference>
<evidence type="ECO:0000256" key="5">
    <source>
        <dbReference type="ARBA" id="ARBA00022676"/>
    </source>
</evidence>
<evidence type="ECO:0000256" key="3">
    <source>
        <dbReference type="ARBA" id="ARBA00004922"/>
    </source>
</evidence>
<evidence type="ECO:0000256" key="8">
    <source>
        <dbReference type="ARBA" id="ARBA00022968"/>
    </source>
</evidence>
<keyword evidence="7" id="KW-0812">Transmembrane</keyword>
<dbReference type="GO" id="GO:0030246">
    <property type="term" value="F:carbohydrate binding"/>
    <property type="evidence" value="ECO:0007669"/>
    <property type="project" value="InterPro"/>
</dbReference>
<dbReference type="EnsemblPlants" id="AUR62002584-RA">
    <property type="protein sequence ID" value="AUR62002584-RA:cds"/>
    <property type="gene ID" value="AUR62002584"/>
</dbReference>
<dbReference type="Pfam" id="PF01762">
    <property type="entry name" value="Galactosyl_T"/>
    <property type="match status" value="1"/>
</dbReference>
<comment type="similarity">
    <text evidence="4">Belongs to the glycosyltransferase 31 family.</text>
</comment>
<dbReference type="InterPro" id="IPR013320">
    <property type="entry name" value="ConA-like_dom_sf"/>
</dbReference>
<dbReference type="Pfam" id="PF00337">
    <property type="entry name" value="Gal-bind_lectin"/>
    <property type="match status" value="1"/>
</dbReference>
<dbReference type="SMR" id="A0A803KU76"/>
<accession>A0A803KU76</accession>
<dbReference type="PANTHER" id="PTHR11214">
    <property type="entry name" value="BETA-1,3-N-ACETYLGLUCOSAMINYLTRANSFERASE"/>
    <property type="match status" value="1"/>
</dbReference>
<keyword evidence="11" id="KW-0472">Membrane</keyword>
<dbReference type="AlphaFoldDB" id="A0A803KU76"/>
<dbReference type="FunFam" id="3.90.550.50:FF:000015">
    <property type="entry name" value="Beta-1,3-galactosyltransferase GALT1"/>
    <property type="match status" value="1"/>
</dbReference>
<dbReference type="GO" id="GO:0080147">
    <property type="term" value="P:root hair cell development"/>
    <property type="evidence" value="ECO:0007669"/>
    <property type="project" value="EnsemblPlants"/>
</dbReference>
<keyword evidence="12" id="KW-0325">Glycoprotein</keyword>
<dbReference type="CDD" id="cd00070">
    <property type="entry name" value="GLECT"/>
    <property type="match status" value="1"/>
</dbReference>
<gene>
    <name evidence="15" type="primary">LOC110717581</name>
</gene>
<comment type="cofactor">
    <cofactor evidence="1">
        <name>Mn(2+)</name>
        <dbReference type="ChEBI" id="CHEBI:29035"/>
    </cofactor>
</comment>
<evidence type="ECO:0000313" key="16">
    <source>
        <dbReference type="Proteomes" id="UP000596660"/>
    </source>
</evidence>
<dbReference type="GeneID" id="110717581"/>
<dbReference type="PROSITE" id="PS51304">
    <property type="entry name" value="GALECTIN"/>
    <property type="match status" value="1"/>
</dbReference>
<evidence type="ECO:0000256" key="13">
    <source>
        <dbReference type="ARBA" id="ARBA00023211"/>
    </source>
</evidence>
<dbReference type="SUPFAM" id="SSF49899">
    <property type="entry name" value="Concanavalin A-like lectins/glucanases"/>
    <property type="match status" value="1"/>
</dbReference>
<evidence type="ECO:0000256" key="1">
    <source>
        <dbReference type="ARBA" id="ARBA00001936"/>
    </source>
</evidence>
<evidence type="ECO:0000256" key="2">
    <source>
        <dbReference type="ARBA" id="ARBA00004323"/>
    </source>
</evidence>
<dbReference type="InterPro" id="IPR001079">
    <property type="entry name" value="Galectin_CRD"/>
</dbReference>
<evidence type="ECO:0000256" key="4">
    <source>
        <dbReference type="ARBA" id="ARBA00008661"/>
    </source>
</evidence>
<keyword evidence="5" id="KW-0328">Glycosyltransferase</keyword>
<dbReference type="Gene3D" id="3.90.550.50">
    <property type="match status" value="1"/>
</dbReference>
<keyword evidence="9" id="KW-1133">Transmembrane helix</keyword>
<dbReference type="UniPathway" id="UPA00378"/>
<evidence type="ECO:0000259" key="14">
    <source>
        <dbReference type="PROSITE" id="PS51304"/>
    </source>
</evidence>
<dbReference type="Proteomes" id="UP000596660">
    <property type="component" value="Unplaced"/>
</dbReference>
<evidence type="ECO:0000313" key="15">
    <source>
        <dbReference type="EnsemblPlants" id="AUR62002584-RA:cds"/>
    </source>
</evidence>
<proteinExistence type="inferred from homology"/>
<sequence>MKKWSGGTLILVLSFVLVVRYTYFGSQPPKPIKQSAYDFFRNHPSNDSQAQEISSSAKSSEINVTKVEKIKEKPHLIDVEGLSDLYSNVNASKEDMKSFATWPQLRTVLLRSDGLPETSKGVKEASVAWRELISIIKWEKSKTAGDDGNVNRTNEIKCPFSVSTFDEPLNSSRRLLELPCGLIEDSSVTLIGIPNGRNRSFQIELEGAGFPHEQKPPIILHYNVYLPEENSTNYSVIVQNTWTNEVGWGKEEKCPGGRSTNYIQVDGLASCYEQLIRSAMEENQNKSLPVGDKKINNSVAHAHIRANFPFSEGSPFTATLWAGLEGFHMTVNGRHETAFKYKENLELWLVSKVKVTGGVSILSGIAKGLPVSEDLDIVFDVGQLKAPSLLKRRVVLLVGVFSTGNNFERRMALRRSWMQYEAVRSGIVAVRFLIGFHKNAEVNLDLWKEAQAYGDIQLMPFVDYYSLISLKTIAVCILGTKIIPAKYIMKIDDDAFVRIDVVLSSLKEKSASGLLYGLISFQSSPHRDQDSKWFVSEEEWPKDSFPPWAHGPGYIISRDIAKYIVRSHQERDLKLFKLEDVAMGIWIEKYKDSGHEVKYISDDRFHHTGCDADYILAHYQNPRKVLCLWEKLQKEHQAVCCE</sequence>
<dbReference type="PANTHER" id="PTHR11214:SF3">
    <property type="entry name" value="BETA-1,3-GALACTOSYLTRANSFERASE 6"/>
    <property type="match status" value="1"/>
</dbReference>
<dbReference type="OMA" id="LEIPCGL"/>
<comment type="subcellular location">
    <subcellularLocation>
        <location evidence="2">Golgi apparatus membrane</location>
        <topology evidence="2">Single-pass type II membrane protein</topology>
    </subcellularLocation>
</comment>
<evidence type="ECO:0000256" key="10">
    <source>
        <dbReference type="ARBA" id="ARBA00023034"/>
    </source>
</evidence>
<dbReference type="Gene3D" id="2.60.120.200">
    <property type="match status" value="1"/>
</dbReference>
<evidence type="ECO:0000256" key="6">
    <source>
        <dbReference type="ARBA" id="ARBA00022679"/>
    </source>
</evidence>
<dbReference type="GO" id="GO:1990714">
    <property type="term" value="F:hydroxyproline O-galactosyltransferase activity"/>
    <property type="evidence" value="ECO:0007669"/>
    <property type="project" value="EnsemblPlants"/>
</dbReference>
<dbReference type="OrthoDB" id="2139606at2759"/>
<organism evidence="15 16">
    <name type="scientific">Chenopodium quinoa</name>
    <name type="common">Quinoa</name>
    <dbReference type="NCBI Taxonomy" id="63459"/>
    <lineage>
        <taxon>Eukaryota</taxon>
        <taxon>Viridiplantae</taxon>
        <taxon>Streptophyta</taxon>
        <taxon>Embryophyta</taxon>
        <taxon>Tracheophyta</taxon>
        <taxon>Spermatophyta</taxon>
        <taxon>Magnoliopsida</taxon>
        <taxon>eudicotyledons</taxon>
        <taxon>Gunneridae</taxon>
        <taxon>Pentapetalae</taxon>
        <taxon>Caryophyllales</taxon>
        <taxon>Chenopodiaceae</taxon>
        <taxon>Chenopodioideae</taxon>
        <taxon>Atripliceae</taxon>
        <taxon>Chenopodium</taxon>
    </lineage>
</organism>
<keyword evidence="8" id="KW-0735">Signal-anchor</keyword>
<evidence type="ECO:0000256" key="9">
    <source>
        <dbReference type="ARBA" id="ARBA00022989"/>
    </source>
</evidence>